<accession>A0A4Y2X9X0</accession>
<dbReference type="Proteomes" id="UP000499080">
    <property type="component" value="Unassembled WGS sequence"/>
</dbReference>
<dbReference type="EMBL" id="BGPR01073377">
    <property type="protein sequence ID" value="GBO45969.1"/>
    <property type="molecule type" value="Genomic_DNA"/>
</dbReference>
<gene>
    <name evidence="1" type="ORF">AVEN_2711_1</name>
</gene>
<proteinExistence type="predicted"/>
<name>A0A4Y2X9X0_ARAVE</name>
<dbReference type="AlphaFoldDB" id="A0A4Y2X9X0"/>
<protein>
    <submittedName>
        <fullName evidence="1">Uncharacterized protein</fullName>
    </submittedName>
</protein>
<evidence type="ECO:0000313" key="1">
    <source>
        <dbReference type="EMBL" id="GBO45969.1"/>
    </source>
</evidence>
<evidence type="ECO:0000313" key="2">
    <source>
        <dbReference type="Proteomes" id="UP000499080"/>
    </source>
</evidence>
<organism evidence="1 2">
    <name type="scientific">Araneus ventricosus</name>
    <name type="common">Orbweaver spider</name>
    <name type="synonym">Epeira ventricosa</name>
    <dbReference type="NCBI Taxonomy" id="182803"/>
    <lineage>
        <taxon>Eukaryota</taxon>
        <taxon>Metazoa</taxon>
        <taxon>Ecdysozoa</taxon>
        <taxon>Arthropoda</taxon>
        <taxon>Chelicerata</taxon>
        <taxon>Arachnida</taxon>
        <taxon>Araneae</taxon>
        <taxon>Araneomorphae</taxon>
        <taxon>Entelegynae</taxon>
        <taxon>Araneoidea</taxon>
        <taxon>Araneidae</taxon>
        <taxon>Araneus</taxon>
    </lineage>
</organism>
<comment type="caution">
    <text evidence="1">The sequence shown here is derived from an EMBL/GenBank/DDBJ whole genome shotgun (WGS) entry which is preliminary data.</text>
</comment>
<keyword evidence="2" id="KW-1185">Reference proteome</keyword>
<sequence>MQHLLSIPQLDGSTKNHVNSIFCYIHQMAAPPLLQQCSSPNSKSMMHFIAQNPQVPAHKQSGQQSAHMHAEQLSLTHNQKVSDFNPSTASVLLYECEVFEAQLV</sequence>
<reference evidence="1 2" key="1">
    <citation type="journal article" date="2019" name="Sci. Rep.">
        <title>Orb-weaving spider Araneus ventricosus genome elucidates the spidroin gene catalogue.</title>
        <authorList>
            <person name="Kono N."/>
            <person name="Nakamura H."/>
            <person name="Ohtoshi R."/>
            <person name="Moran D.A.P."/>
            <person name="Shinohara A."/>
            <person name="Yoshida Y."/>
            <person name="Fujiwara M."/>
            <person name="Mori M."/>
            <person name="Tomita M."/>
            <person name="Arakawa K."/>
        </authorList>
    </citation>
    <scope>NUCLEOTIDE SEQUENCE [LARGE SCALE GENOMIC DNA]</scope>
</reference>